<evidence type="ECO:0000313" key="2">
    <source>
        <dbReference type="EMBL" id="OIR16418.1"/>
    </source>
</evidence>
<organism evidence="2">
    <name type="scientific">mine drainage metagenome</name>
    <dbReference type="NCBI Taxonomy" id="410659"/>
    <lineage>
        <taxon>unclassified sequences</taxon>
        <taxon>metagenomes</taxon>
        <taxon>ecological metagenomes</taxon>
    </lineage>
</organism>
<gene>
    <name evidence="2" type="ORF">GALL_31430</name>
</gene>
<sequence>MLFGFRFLKQMLFGENTVKIHEETAARRMEIAEKKLQQLEAEARERRAADGDGMYDDESWL</sequence>
<reference evidence="2" key="1">
    <citation type="submission" date="2016-10" db="EMBL/GenBank/DDBJ databases">
        <title>Sequence of Gallionella enrichment culture.</title>
        <authorList>
            <person name="Poehlein A."/>
            <person name="Muehling M."/>
            <person name="Daniel R."/>
        </authorList>
    </citation>
    <scope>NUCLEOTIDE SEQUENCE</scope>
</reference>
<name>A0A1J5T699_9ZZZZ</name>
<accession>A0A1J5T699</accession>
<protein>
    <submittedName>
        <fullName evidence="2">Uncharacterized protein</fullName>
    </submittedName>
</protein>
<dbReference type="AlphaFoldDB" id="A0A1J5T699"/>
<dbReference type="EMBL" id="MLJW01000007">
    <property type="protein sequence ID" value="OIR16418.1"/>
    <property type="molecule type" value="Genomic_DNA"/>
</dbReference>
<comment type="caution">
    <text evidence="2">The sequence shown here is derived from an EMBL/GenBank/DDBJ whole genome shotgun (WGS) entry which is preliminary data.</text>
</comment>
<evidence type="ECO:0000256" key="1">
    <source>
        <dbReference type="SAM" id="MobiDB-lite"/>
    </source>
</evidence>
<feature type="region of interest" description="Disordered" evidence="1">
    <location>
        <begin position="42"/>
        <end position="61"/>
    </location>
</feature>
<proteinExistence type="predicted"/>